<comment type="caution">
    <text evidence="1">The sequence shown here is derived from an EMBL/GenBank/DDBJ whole genome shotgun (WGS) entry which is preliminary data.</text>
</comment>
<dbReference type="RefSeq" id="WP_380969813.1">
    <property type="nucleotide sequence ID" value="NZ_JBHTCO010000044.1"/>
</dbReference>
<proteinExistence type="predicted"/>
<accession>A0ABW2Q240</accession>
<evidence type="ECO:0000313" key="1">
    <source>
        <dbReference type="EMBL" id="MFC7395349.1"/>
    </source>
</evidence>
<name>A0ABW2Q240_9BACL</name>
<dbReference type="EMBL" id="JBHTCO010000044">
    <property type="protein sequence ID" value="MFC7395349.1"/>
    <property type="molecule type" value="Genomic_DNA"/>
</dbReference>
<gene>
    <name evidence="1" type="ORF">ACFQRG_20790</name>
</gene>
<organism evidence="1 2">
    <name type="scientific">Scopulibacillus cellulosilyticus</name>
    <dbReference type="NCBI Taxonomy" id="2665665"/>
    <lineage>
        <taxon>Bacteria</taxon>
        <taxon>Bacillati</taxon>
        <taxon>Bacillota</taxon>
        <taxon>Bacilli</taxon>
        <taxon>Bacillales</taxon>
        <taxon>Sporolactobacillaceae</taxon>
        <taxon>Scopulibacillus</taxon>
    </lineage>
</organism>
<evidence type="ECO:0000313" key="2">
    <source>
        <dbReference type="Proteomes" id="UP001596505"/>
    </source>
</evidence>
<sequence>MANFKYIPLHDLSELTKHINKPIKLSTVDGKLFDGILGHVDGQNIHIVVPINIGSNHVGNIGTDHVGDIYETRVYGAPDAAGYSSRDNIPSYYYGYLTLPRASLAYLTTRF</sequence>
<keyword evidence="2" id="KW-1185">Reference proteome</keyword>
<protein>
    <submittedName>
        <fullName evidence="1">Uncharacterized protein</fullName>
    </submittedName>
</protein>
<reference evidence="2" key="1">
    <citation type="journal article" date="2019" name="Int. J. Syst. Evol. Microbiol.">
        <title>The Global Catalogue of Microorganisms (GCM) 10K type strain sequencing project: providing services to taxonomists for standard genome sequencing and annotation.</title>
        <authorList>
            <consortium name="The Broad Institute Genomics Platform"/>
            <consortium name="The Broad Institute Genome Sequencing Center for Infectious Disease"/>
            <person name="Wu L."/>
            <person name="Ma J."/>
        </authorList>
    </citation>
    <scope>NUCLEOTIDE SEQUENCE [LARGE SCALE GENOMIC DNA]</scope>
    <source>
        <strain evidence="2">CGMCC 1.16305</strain>
    </source>
</reference>
<dbReference type="Proteomes" id="UP001596505">
    <property type="component" value="Unassembled WGS sequence"/>
</dbReference>